<dbReference type="RefSeq" id="WP_149299214.1">
    <property type="nucleotide sequence ID" value="NZ_VTWH01000002.1"/>
</dbReference>
<dbReference type="Proteomes" id="UP000324738">
    <property type="component" value="Unassembled WGS sequence"/>
</dbReference>
<evidence type="ECO:0000313" key="1">
    <source>
        <dbReference type="EMBL" id="KAA0970332.1"/>
    </source>
</evidence>
<gene>
    <name evidence="1" type="ORF">FPY71_07350</name>
</gene>
<accession>A0A5B0DWF5</accession>
<reference evidence="1 2" key="1">
    <citation type="submission" date="2019-08" db="EMBL/GenBank/DDBJ databases">
        <title>Aureimonas fodiniaquatilis sp. nov., isolated from a coal mine wastewater.</title>
        <authorList>
            <person name="Kim W."/>
        </authorList>
    </citation>
    <scope>NUCLEOTIDE SEQUENCE [LARGE SCALE GENOMIC DNA]</scope>
    <source>
        <strain evidence="1 2">CAU 1482</strain>
    </source>
</reference>
<sequence>MHRLWYDMMMLGIESQQVMFLRTMKLARGGKAGEREAQRMVAEKLSAAGAAGMTLSHGGTAETVVKGYRKKVRANARRLSRPS</sequence>
<evidence type="ECO:0000313" key="2">
    <source>
        <dbReference type="Proteomes" id="UP000324738"/>
    </source>
</evidence>
<keyword evidence="2" id="KW-1185">Reference proteome</keyword>
<comment type="caution">
    <text evidence="1">The sequence shown here is derived from an EMBL/GenBank/DDBJ whole genome shotgun (WGS) entry which is preliminary data.</text>
</comment>
<dbReference type="OrthoDB" id="8455046at2"/>
<protein>
    <submittedName>
        <fullName evidence="1">Uncharacterized protein</fullName>
    </submittedName>
</protein>
<dbReference type="EMBL" id="VTWH01000002">
    <property type="protein sequence ID" value="KAA0970332.1"/>
    <property type="molecule type" value="Genomic_DNA"/>
</dbReference>
<proteinExistence type="predicted"/>
<name>A0A5B0DWF5_9HYPH</name>
<organism evidence="1 2">
    <name type="scientific">Aureimonas fodinaquatilis</name>
    <dbReference type="NCBI Taxonomy" id="2565783"/>
    <lineage>
        <taxon>Bacteria</taxon>
        <taxon>Pseudomonadati</taxon>
        <taxon>Pseudomonadota</taxon>
        <taxon>Alphaproteobacteria</taxon>
        <taxon>Hyphomicrobiales</taxon>
        <taxon>Aurantimonadaceae</taxon>
        <taxon>Aureimonas</taxon>
    </lineage>
</organism>
<dbReference type="AlphaFoldDB" id="A0A5B0DWF5"/>